<evidence type="ECO:0000313" key="3">
    <source>
        <dbReference type="Proteomes" id="UP000630660"/>
    </source>
</evidence>
<proteinExistence type="predicted"/>
<protein>
    <recommendedName>
        <fullName evidence="1">DUF6504 domain-containing protein</fullName>
    </recommendedName>
</protein>
<evidence type="ECO:0000259" key="1">
    <source>
        <dbReference type="Pfam" id="PF20114"/>
    </source>
</evidence>
<dbReference type="Pfam" id="PF20114">
    <property type="entry name" value="DUF6504"/>
    <property type="match status" value="1"/>
</dbReference>
<sequence>MKSYGSGVFIGERIGVETSSEEPTPVSFTWRDRTYRITKILRQWHDHGFSKASPVRNWRTRRHRNNYIVEVESGEDFEIYLDRGSGRRNWYIYRQIKKRPKGR</sequence>
<accession>A0A9D5KA23</accession>
<gene>
    <name evidence="2" type="ORF">GF359_04195</name>
</gene>
<dbReference type="InterPro" id="IPR045443">
    <property type="entry name" value="DUF6504"/>
</dbReference>
<dbReference type="EMBL" id="WJKJ01000137">
    <property type="protein sequence ID" value="MBD3364399.1"/>
    <property type="molecule type" value="Genomic_DNA"/>
</dbReference>
<reference evidence="2" key="1">
    <citation type="submission" date="2019-11" db="EMBL/GenBank/DDBJ databases">
        <title>Microbial mats filling the niche in hypersaline microbial mats.</title>
        <authorList>
            <person name="Wong H.L."/>
            <person name="Macleod F.I."/>
            <person name="White R.A. III"/>
            <person name="Burns B.P."/>
        </authorList>
    </citation>
    <scope>NUCLEOTIDE SEQUENCE</scope>
    <source>
        <strain evidence="2">Bin_327</strain>
    </source>
</reference>
<organism evidence="2 3">
    <name type="scientific">candidate division WOR-3 bacterium</name>
    <dbReference type="NCBI Taxonomy" id="2052148"/>
    <lineage>
        <taxon>Bacteria</taxon>
        <taxon>Bacteria division WOR-3</taxon>
    </lineage>
</organism>
<comment type="caution">
    <text evidence="2">The sequence shown here is derived from an EMBL/GenBank/DDBJ whole genome shotgun (WGS) entry which is preliminary data.</text>
</comment>
<feature type="domain" description="DUF6504" evidence="1">
    <location>
        <begin position="9"/>
        <end position="94"/>
    </location>
</feature>
<evidence type="ECO:0000313" key="2">
    <source>
        <dbReference type="EMBL" id="MBD3364399.1"/>
    </source>
</evidence>
<name>A0A9D5KA23_UNCW3</name>
<dbReference type="AlphaFoldDB" id="A0A9D5KA23"/>
<dbReference type="Proteomes" id="UP000630660">
    <property type="component" value="Unassembled WGS sequence"/>
</dbReference>